<comment type="cofactor">
    <cofactor evidence="14 15">
        <name>Mn(2+)</name>
        <dbReference type="ChEBI" id="CHEBI:29035"/>
    </cofactor>
    <cofactor evidence="14 15">
        <name>Mg(2+)</name>
        <dbReference type="ChEBI" id="CHEBI:18420"/>
    </cofactor>
    <text evidence="14 15">Manganese or magnesium. Binds 1 divalent metal ion per monomer in the absence of substrate. May bind a second metal ion after substrate binding.</text>
</comment>
<dbReference type="EMBL" id="CABWKQ010000013">
    <property type="protein sequence ID" value="VWX35085.1"/>
    <property type="molecule type" value="Genomic_DNA"/>
</dbReference>
<feature type="domain" description="RNase H type-2" evidence="16">
    <location>
        <begin position="87"/>
        <end position="302"/>
    </location>
</feature>
<dbReference type="InterPro" id="IPR012337">
    <property type="entry name" value="RNaseH-like_sf"/>
</dbReference>
<keyword evidence="8 14" id="KW-0963">Cytoplasm</keyword>
<dbReference type="CDD" id="cd06590">
    <property type="entry name" value="RNase_HII_bacteria_HIII_like"/>
    <property type="match status" value="1"/>
</dbReference>
<evidence type="ECO:0000256" key="9">
    <source>
        <dbReference type="ARBA" id="ARBA00022722"/>
    </source>
</evidence>
<dbReference type="AlphaFoldDB" id="A0A653I7P0"/>
<reference evidence="17 18" key="1">
    <citation type="submission" date="2019-10" db="EMBL/GenBank/DDBJ databases">
        <authorList>
            <person name="Karimi E."/>
        </authorList>
    </citation>
    <scope>NUCLEOTIDE SEQUENCE [LARGE SCALE GENOMIC DNA]</scope>
    <source>
        <strain evidence="17">Exiguobacterium sp. 9Y</strain>
    </source>
</reference>
<dbReference type="InterPro" id="IPR012295">
    <property type="entry name" value="TBP_dom_sf"/>
</dbReference>
<evidence type="ECO:0000256" key="7">
    <source>
        <dbReference type="ARBA" id="ARBA00021407"/>
    </source>
</evidence>
<comment type="catalytic activity">
    <reaction evidence="1 14 15">
        <text>Endonucleolytic cleavage to 5'-phosphomonoester.</text>
        <dbReference type="EC" id="3.1.26.4"/>
    </reaction>
</comment>
<evidence type="ECO:0000313" key="17">
    <source>
        <dbReference type="EMBL" id="VWX35085.1"/>
    </source>
</evidence>
<feature type="binding site" evidence="14 15">
    <location>
        <position position="196"/>
    </location>
    <ligand>
        <name>a divalent metal cation</name>
        <dbReference type="ChEBI" id="CHEBI:60240"/>
    </ligand>
</feature>
<dbReference type="GO" id="GO:0000287">
    <property type="term" value="F:magnesium ion binding"/>
    <property type="evidence" value="ECO:0007669"/>
    <property type="project" value="UniProtKB-UniRule"/>
</dbReference>
<evidence type="ECO:0000313" key="18">
    <source>
        <dbReference type="Proteomes" id="UP000439752"/>
    </source>
</evidence>
<dbReference type="InterPro" id="IPR001352">
    <property type="entry name" value="RNase_HII/HIII"/>
</dbReference>
<comment type="cofactor">
    <cofactor evidence="2">
        <name>Mg(2+)</name>
        <dbReference type="ChEBI" id="CHEBI:18420"/>
    </cofactor>
</comment>
<feature type="binding site" evidence="14 15">
    <location>
        <position position="94"/>
    </location>
    <ligand>
        <name>a divalent metal cation</name>
        <dbReference type="ChEBI" id="CHEBI:60240"/>
    </ligand>
</feature>
<evidence type="ECO:0000256" key="13">
    <source>
        <dbReference type="ARBA" id="ARBA00022842"/>
    </source>
</evidence>
<dbReference type="PROSITE" id="PS51975">
    <property type="entry name" value="RNASE_H_2"/>
    <property type="match status" value="1"/>
</dbReference>
<dbReference type="Proteomes" id="UP000439752">
    <property type="component" value="Unassembled WGS sequence"/>
</dbReference>
<dbReference type="NCBIfam" id="TIGR00716">
    <property type="entry name" value="rnhC"/>
    <property type="match status" value="1"/>
</dbReference>
<sequence>MGTVVLKLPKDKQEVVISDFQASRITSPPYARFAARTKTCVVTIYNSGKVMFQGSEAEAISARYGAPFLKKAPSTASGMLPRDFSTWSVIGSDEVGKGDFFGPLVVVAAYVDAQQIELVQELGVRDSKNVSDIEIRKIARDLHAVIPYEFRILHNPDYNRMQRTMTQGKMTALLHNSALGGLLEKLEVTPKAILIDQFAEKATYYKHLSGEANQVKENVYFSTKAEGLHVAVAAASILARAIFLKEMDVLSQQAGTEIPKGAGAKVDQVAASLLLKHGPDQLKNWTKFHFANTKKATQLAEKRNRPSS</sequence>
<dbReference type="InterPro" id="IPR024568">
    <property type="entry name" value="RNase_HIII_N"/>
</dbReference>
<keyword evidence="13 14" id="KW-0460">Magnesium</keyword>
<dbReference type="InterPro" id="IPR036397">
    <property type="entry name" value="RNaseH_sf"/>
</dbReference>
<keyword evidence="11 14" id="KW-0255">Endonuclease</keyword>
<evidence type="ECO:0000256" key="3">
    <source>
        <dbReference type="ARBA" id="ARBA00004065"/>
    </source>
</evidence>
<dbReference type="GO" id="GO:0004523">
    <property type="term" value="F:RNA-DNA hybrid ribonuclease activity"/>
    <property type="evidence" value="ECO:0007669"/>
    <property type="project" value="UniProtKB-UniRule"/>
</dbReference>
<dbReference type="GO" id="GO:0032299">
    <property type="term" value="C:ribonuclease H2 complex"/>
    <property type="evidence" value="ECO:0007669"/>
    <property type="project" value="TreeGrafter"/>
</dbReference>
<dbReference type="PIRSF" id="PIRSF037748">
    <property type="entry name" value="RnhC"/>
    <property type="match status" value="1"/>
</dbReference>
<evidence type="ECO:0000256" key="10">
    <source>
        <dbReference type="ARBA" id="ARBA00022723"/>
    </source>
</evidence>
<evidence type="ECO:0000256" key="1">
    <source>
        <dbReference type="ARBA" id="ARBA00000077"/>
    </source>
</evidence>
<feature type="binding site" evidence="14 15">
    <location>
        <position position="93"/>
    </location>
    <ligand>
        <name>a divalent metal cation</name>
        <dbReference type="ChEBI" id="CHEBI:60240"/>
    </ligand>
</feature>
<name>A0A653I7P0_9BACL</name>
<evidence type="ECO:0000256" key="2">
    <source>
        <dbReference type="ARBA" id="ARBA00001946"/>
    </source>
</evidence>
<comment type="function">
    <text evidence="3 14">Endonuclease that specifically degrades the RNA of RNA-DNA hybrids.</text>
</comment>
<dbReference type="Gene3D" id="3.30.310.10">
    <property type="entry name" value="TATA-Binding Protein"/>
    <property type="match status" value="1"/>
</dbReference>
<gene>
    <name evidence="14 17" type="primary">rnhC</name>
    <name evidence="17" type="ORF">EXIGUO9Y_200056</name>
</gene>
<dbReference type="Pfam" id="PF11858">
    <property type="entry name" value="DUF3378"/>
    <property type="match status" value="1"/>
</dbReference>
<organism evidence="17 18">
    <name type="scientific">Exiguobacterium oxidotolerans</name>
    <dbReference type="NCBI Taxonomy" id="223958"/>
    <lineage>
        <taxon>Bacteria</taxon>
        <taxon>Bacillati</taxon>
        <taxon>Bacillota</taxon>
        <taxon>Bacilli</taxon>
        <taxon>Bacillales</taxon>
        <taxon>Bacillales Family XII. Incertae Sedis</taxon>
        <taxon>Exiguobacterium</taxon>
    </lineage>
</organism>
<comment type="similarity">
    <text evidence="5 14">Belongs to the RNase HII family. RnhC subfamily.</text>
</comment>
<protein>
    <recommendedName>
        <fullName evidence="7 14">Ribonuclease HIII</fullName>
        <shortName evidence="14">RNase HIII</shortName>
        <ecNumber evidence="6 14">3.1.26.4</ecNumber>
    </recommendedName>
</protein>
<dbReference type="InterPro" id="IPR024567">
    <property type="entry name" value="RNase_HII/HIII_dom"/>
</dbReference>
<dbReference type="EC" id="3.1.26.4" evidence="6 14"/>
<dbReference type="HAMAP" id="MF_00053">
    <property type="entry name" value="RNase_HIII"/>
    <property type="match status" value="1"/>
</dbReference>
<comment type="subcellular location">
    <subcellularLocation>
        <location evidence="4 14">Cytoplasm</location>
    </subcellularLocation>
</comment>
<dbReference type="InterPro" id="IPR004641">
    <property type="entry name" value="RNase_HIII"/>
</dbReference>
<evidence type="ECO:0000256" key="15">
    <source>
        <dbReference type="PROSITE-ProRule" id="PRU01319"/>
    </source>
</evidence>
<evidence type="ECO:0000256" key="8">
    <source>
        <dbReference type="ARBA" id="ARBA00022490"/>
    </source>
</evidence>
<dbReference type="Pfam" id="PF01351">
    <property type="entry name" value="RNase_HII"/>
    <property type="match status" value="1"/>
</dbReference>
<evidence type="ECO:0000256" key="12">
    <source>
        <dbReference type="ARBA" id="ARBA00022801"/>
    </source>
</evidence>
<dbReference type="CDD" id="cd14796">
    <property type="entry name" value="RNAse_HIII_N"/>
    <property type="match status" value="1"/>
</dbReference>
<dbReference type="PANTHER" id="PTHR10954">
    <property type="entry name" value="RIBONUCLEASE H2 SUBUNIT A"/>
    <property type="match status" value="1"/>
</dbReference>
<evidence type="ECO:0000256" key="11">
    <source>
        <dbReference type="ARBA" id="ARBA00022759"/>
    </source>
</evidence>
<dbReference type="GO" id="GO:0043137">
    <property type="term" value="P:DNA replication, removal of RNA primer"/>
    <property type="evidence" value="ECO:0007669"/>
    <property type="project" value="TreeGrafter"/>
</dbReference>
<proteinExistence type="inferred from homology"/>
<keyword evidence="10 14" id="KW-0479">Metal-binding</keyword>
<keyword evidence="9 14" id="KW-0540">Nuclease</keyword>
<dbReference type="SMR" id="A0A653I7P0"/>
<evidence type="ECO:0000256" key="14">
    <source>
        <dbReference type="HAMAP-Rule" id="MF_00053"/>
    </source>
</evidence>
<keyword evidence="12 14" id="KW-0378">Hydrolase</keyword>
<dbReference type="SUPFAM" id="SSF53098">
    <property type="entry name" value="Ribonuclease H-like"/>
    <property type="match status" value="1"/>
</dbReference>
<evidence type="ECO:0000256" key="5">
    <source>
        <dbReference type="ARBA" id="ARBA00008378"/>
    </source>
</evidence>
<evidence type="ECO:0000256" key="4">
    <source>
        <dbReference type="ARBA" id="ARBA00004496"/>
    </source>
</evidence>
<dbReference type="Gene3D" id="3.30.420.10">
    <property type="entry name" value="Ribonuclease H-like superfamily/Ribonuclease H"/>
    <property type="match status" value="1"/>
</dbReference>
<dbReference type="PANTHER" id="PTHR10954:SF23">
    <property type="entry name" value="RIBONUCLEASE"/>
    <property type="match status" value="1"/>
</dbReference>
<accession>A0A653I7P0</accession>
<dbReference type="GO" id="GO:0003723">
    <property type="term" value="F:RNA binding"/>
    <property type="evidence" value="ECO:0007669"/>
    <property type="project" value="UniProtKB-UniRule"/>
</dbReference>
<dbReference type="GO" id="GO:0006298">
    <property type="term" value="P:mismatch repair"/>
    <property type="evidence" value="ECO:0007669"/>
    <property type="project" value="TreeGrafter"/>
</dbReference>
<keyword evidence="18" id="KW-1185">Reference proteome</keyword>
<dbReference type="GO" id="GO:0005737">
    <property type="term" value="C:cytoplasm"/>
    <property type="evidence" value="ECO:0007669"/>
    <property type="project" value="UniProtKB-SubCell"/>
</dbReference>
<dbReference type="RefSeq" id="WP_159173059.1">
    <property type="nucleotide sequence ID" value="NZ_LR732311.1"/>
</dbReference>
<dbReference type="FunFam" id="3.30.420.10:FF:000047">
    <property type="entry name" value="Ribonuclease HIII"/>
    <property type="match status" value="1"/>
</dbReference>
<evidence type="ECO:0000259" key="16">
    <source>
        <dbReference type="PROSITE" id="PS51975"/>
    </source>
</evidence>
<evidence type="ECO:0000256" key="6">
    <source>
        <dbReference type="ARBA" id="ARBA00012180"/>
    </source>
</evidence>